<dbReference type="AlphaFoldDB" id="A0A7X9RSX8"/>
<evidence type="ECO:0000313" key="2">
    <source>
        <dbReference type="EMBL" id="NME66574.1"/>
    </source>
</evidence>
<feature type="chain" id="PRO_5031197426" evidence="1">
    <location>
        <begin position="19"/>
        <end position="135"/>
    </location>
</feature>
<name>A0A7X9RSX8_9BACT</name>
<protein>
    <submittedName>
        <fullName evidence="2">Uncharacterized protein</fullName>
    </submittedName>
</protein>
<organism evidence="2 3">
    <name type="scientific">Flammeovirga aprica JL-4</name>
    <dbReference type="NCBI Taxonomy" id="694437"/>
    <lineage>
        <taxon>Bacteria</taxon>
        <taxon>Pseudomonadati</taxon>
        <taxon>Bacteroidota</taxon>
        <taxon>Cytophagia</taxon>
        <taxon>Cytophagales</taxon>
        <taxon>Flammeovirgaceae</taxon>
        <taxon>Flammeovirga</taxon>
    </lineage>
</organism>
<dbReference type="EMBL" id="JABANE010000002">
    <property type="protein sequence ID" value="NME66574.1"/>
    <property type="molecule type" value="Genomic_DNA"/>
</dbReference>
<comment type="caution">
    <text evidence="2">The sequence shown here is derived from an EMBL/GenBank/DDBJ whole genome shotgun (WGS) entry which is preliminary data.</text>
</comment>
<accession>A0A7X9RSX8</accession>
<reference evidence="2 3" key="1">
    <citation type="submission" date="2020-04" db="EMBL/GenBank/DDBJ databases">
        <title>Flammeovirga sp. SR4, a novel species isolated from seawater.</title>
        <authorList>
            <person name="Wang X."/>
        </authorList>
    </citation>
    <scope>NUCLEOTIDE SEQUENCE [LARGE SCALE GENOMIC DNA]</scope>
    <source>
        <strain evidence="2 3">ATCC 23126</strain>
    </source>
</reference>
<feature type="signal peptide" evidence="1">
    <location>
        <begin position="1"/>
        <end position="18"/>
    </location>
</feature>
<evidence type="ECO:0000256" key="1">
    <source>
        <dbReference type="SAM" id="SignalP"/>
    </source>
</evidence>
<proteinExistence type="predicted"/>
<dbReference type="Proteomes" id="UP000576082">
    <property type="component" value="Unassembled WGS sequence"/>
</dbReference>
<keyword evidence="1" id="KW-0732">Signal</keyword>
<evidence type="ECO:0000313" key="3">
    <source>
        <dbReference type="Proteomes" id="UP000576082"/>
    </source>
</evidence>
<gene>
    <name evidence="2" type="ORF">HHU12_01235</name>
</gene>
<sequence>MKIFIFILSNLFSITAFCQTSFMGAFQDGNDMKQVNNQIRINVQKSTSEGNYYMKVFLAEEKAKLQDLRFKYNRTEKAPNGQIIYVYDVLNISNENPSHILFTGKKASETISGYANNFSISFLFDRKNQAFIYMF</sequence>
<keyword evidence="3" id="KW-1185">Reference proteome</keyword>
<dbReference type="RefSeq" id="WP_169654320.1">
    <property type="nucleotide sequence ID" value="NZ_JABANE010000002.1"/>
</dbReference>